<dbReference type="EC" id="1.3.1.38" evidence="13"/>
<dbReference type="PANTHER" id="PTHR24317">
    <property type="entry name" value="PEROXISOMAL TRANS-2-ENOYL-COA REDUCTASE"/>
    <property type="match status" value="1"/>
</dbReference>
<evidence type="ECO:0000256" key="9">
    <source>
        <dbReference type="ARBA" id="ARBA00023140"/>
    </source>
</evidence>
<keyword evidence="5" id="KW-0276">Fatty acid metabolism</keyword>
<evidence type="ECO:0000256" key="3">
    <source>
        <dbReference type="ARBA" id="ARBA00022516"/>
    </source>
</evidence>
<dbReference type="InterPro" id="IPR036291">
    <property type="entry name" value="NAD(P)-bd_dom_sf"/>
</dbReference>
<evidence type="ECO:0000256" key="17">
    <source>
        <dbReference type="ARBA" id="ARBA00049108"/>
    </source>
</evidence>
<dbReference type="GO" id="GO:0006633">
    <property type="term" value="P:fatty acid biosynthetic process"/>
    <property type="evidence" value="ECO:0007669"/>
    <property type="project" value="UniProtKB-KW"/>
</dbReference>
<evidence type="ECO:0000256" key="1">
    <source>
        <dbReference type="ARBA" id="ARBA00004275"/>
    </source>
</evidence>
<evidence type="ECO:0000256" key="6">
    <source>
        <dbReference type="ARBA" id="ARBA00022857"/>
    </source>
</evidence>
<comment type="function">
    <text evidence="11">Participates in chain elongation of fatty acids. Catalyzes the reduction of trans-2-enoyl-CoAs of varying chain lengths from 6:1 to 16:1, having maximum activity with 10:1 CoA. Has no 2,4-dienoyl-CoA reductase activity.</text>
</comment>
<dbReference type="Pfam" id="PF13561">
    <property type="entry name" value="adh_short_C2"/>
    <property type="match status" value="1"/>
</dbReference>
<dbReference type="InterPro" id="IPR002347">
    <property type="entry name" value="SDR_fam"/>
</dbReference>
<dbReference type="GO" id="GO:0033306">
    <property type="term" value="P:phytol metabolic process"/>
    <property type="evidence" value="ECO:0007669"/>
    <property type="project" value="TreeGrafter"/>
</dbReference>
<comment type="catalytic activity">
    <reaction evidence="17">
        <text>(2E)-hexenoyl-CoA + NADPH + H(+) = hexanoyl-CoA + NADP(+)</text>
        <dbReference type="Rhea" id="RHEA:44956"/>
        <dbReference type="ChEBI" id="CHEBI:15378"/>
        <dbReference type="ChEBI" id="CHEBI:57783"/>
        <dbReference type="ChEBI" id="CHEBI:58349"/>
        <dbReference type="ChEBI" id="CHEBI:62077"/>
        <dbReference type="ChEBI" id="CHEBI:62620"/>
    </reaction>
    <physiologicalReaction direction="left-to-right" evidence="17">
        <dbReference type="Rhea" id="RHEA:44957"/>
    </physiologicalReaction>
</comment>
<evidence type="ECO:0000256" key="11">
    <source>
        <dbReference type="ARBA" id="ARBA00037124"/>
    </source>
</evidence>
<evidence type="ECO:0000256" key="15">
    <source>
        <dbReference type="ARBA" id="ARBA00047570"/>
    </source>
</evidence>
<comment type="catalytic activity">
    <reaction evidence="16">
        <text>(2E)-tetradecenoyl-CoA + NADPH + H(+) = tetradecanoyl-CoA + NADP(+)</text>
        <dbReference type="Rhea" id="RHEA:44968"/>
        <dbReference type="ChEBI" id="CHEBI:15378"/>
        <dbReference type="ChEBI" id="CHEBI:57385"/>
        <dbReference type="ChEBI" id="CHEBI:57783"/>
        <dbReference type="ChEBI" id="CHEBI:58349"/>
        <dbReference type="ChEBI" id="CHEBI:61405"/>
    </reaction>
    <physiologicalReaction direction="left-to-right" evidence="16">
        <dbReference type="Rhea" id="RHEA:44969"/>
    </physiologicalReaction>
</comment>
<comment type="pathway">
    <text evidence="2">Lipid metabolism.</text>
</comment>
<evidence type="ECO:0000256" key="4">
    <source>
        <dbReference type="ARBA" id="ARBA00022553"/>
    </source>
</evidence>
<evidence type="ECO:0000256" key="16">
    <source>
        <dbReference type="ARBA" id="ARBA00048686"/>
    </source>
</evidence>
<dbReference type="PANTHER" id="PTHR24317:SF7">
    <property type="entry name" value="PEROXISOMAL TRANS-2-ENOYL-COA REDUCTASE"/>
    <property type="match status" value="1"/>
</dbReference>
<comment type="caution">
    <text evidence="21">The sequence shown here is derived from an EMBL/GenBank/DDBJ whole genome shotgun (WGS) entry which is preliminary data.</text>
</comment>
<keyword evidence="10" id="KW-0275">Fatty acid biosynthesis</keyword>
<name>A0A917PC42_9ACTN</name>
<keyword evidence="8" id="KW-0443">Lipid metabolism</keyword>
<comment type="catalytic activity">
    <reaction evidence="19">
        <text>(2E)-decenoyl-CoA + NADPH + H(+) = decanoyl-CoA + NADP(+)</text>
        <dbReference type="Rhea" id="RHEA:44960"/>
        <dbReference type="ChEBI" id="CHEBI:15378"/>
        <dbReference type="ChEBI" id="CHEBI:57783"/>
        <dbReference type="ChEBI" id="CHEBI:58349"/>
        <dbReference type="ChEBI" id="CHEBI:61406"/>
        <dbReference type="ChEBI" id="CHEBI:61430"/>
    </reaction>
    <physiologicalReaction direction="left-to-right" evidence="19">
        <dbReference type="Rhea" id="RHEA:44961"/>
    </physiologicalReaction>
</comment>
<evidence type="ECO:0000256" key="18">
    <source>
        <dbReference type="ARBA" id="ARBA00049251"/>
    </source>
</evidence>
<keyword evidence="7" id="KW-0560">Oxidoreductase</keyword>
<evidence type="ECO:0000313" key="22">
    <source>
        <dbReference type="Proteomes" id="UP000625682"/>
    </source>
</evidence>
<keyword evidence="22" id="KW-1185">Reference proteome</keyword>
<dbReference type="Proteomes" id="UP000625682">
    <property type="component" value="Unassembled WGS sequence"/>
</dbReference>
<keyword evidence="9" id="KW-0576">Peroxisome</keyword>
<dbReference type="InterPro" id="IPR052388">
    <property type="entry name" value="Peroxisomal_t2-enoyl-CoA_red"/>
</dbReference>
<dbReference type="SUPFAM" id="SSF51735">
    <property type="entry name" value="NAD(P)-binding Rossmann-fold domains"/>
    <property type="match status" value="1"/>
</dbReference>
<sequence>MADIAALQPVNRMGRPTEVADAIAWLASPQASFVTGTILNVDGGYKAQ</sequence>
<evidence type="ECO:0000256" key="7">
    <source>
        <dbReference type="ARBA" id="ARBA00023002"/>
    </source>
</evidence>
<proteinExistence type="predicted"/>
<evidence type="ECO:0000256" key="12">
    <source>
        <dbReference type="ARBA" id="ARBA00038622"/>
    </source>
</evidence>
<comment type="subunit">
    <text evidence="12">Interacts with PEX5, probably required to target it into peroxisomes.</text>
</comment>
<reference evidence="21" key="2">
    <citation type="submission" date="2020-09" db="EMBL/GenBank/DDBJ databases">
        <authorList>
            <person name="Sun Q."/>
            <person name="Zhou Y."/>
        </authorList>
    </citation>
    <scope>NUCLEOTIDE SEQUENCE</scope>
    <source>
        <strain evidence="21">CGMCC 4.7272</strain>
    </source>
</reference>
<dbReference type="RefSeq" id="WP_229695694.1">
    <property type="nucleotide sequence ID" value="NZ_BAABER010000062.1"/>
</dbReference>
<dbReference type="GO" id="GO:0019166">
    <property type="term" value="F:trans-2-enoyl-CoA reductase (NADPH) activity"/>
    <property type="evidence" value="ECO:0007669"/>
    <property type="project" value="UniProtKB-EC"/>
</dbReference>
<accession>A0A917PC42</accession>
<evidence type="ECO:0000256" key="2">
    <source>
        <dbReference type="ARBA" id="ARBA00005189"/>
    </source>
</evidence>
<dbReference type="AlphaFoldDB" id="A0A917PC42"/>
<dbReference type="Gene3D" id="3.40.50.720">
    <property type="entry name" value="NAD(P)-binding Rossmann-like Domain"/>
    <property type="match status" value="1"/>
</dbReference>
<keyword evidence="4" id="KW-0597">Phosphoprotein</keyword>
<dbReference type="EMBL" id="BMMU01000061">
    <property type="protein sequence ID" value="GGJ70529.1"/>
    <property type="molecule type" value="Genomic_DNA"/>
</dbReference>
<evidence type="ECO:0000256" key="14">
    <source>
        <dbReference type="ARBA" id="ARBA00041063"/>
    </source>
</evidence>
<organism evidence="21 22">
    <name type="scientific">Streptomyces lacrimifluminis</name>
    <dbReference type="NCBI Taxonomy" id="1500077"/>
    <lineage>
        <taxon>Bacteria</taxon>
        <taxon>Bacillati</taxon>
        <taxon>Actinomycetota</taxon>
        <taxon>Actinomycetes</taxon>
        <taxon>Kitasatosporales</taxon>
        <taxon>Streptomycetaceae</taxon>
        <taxon>Streptomyces</taxon>
    </lineage>
</organism>
<gene>
    <name evidence="21" type="ORF">GCM10012282_79220</name>
</gene>
<evidence type="ECO:0000256" key="5">
    <source>
        <dbReference type="ARBA" id="ARBA00022832"/>
    </source>
</evidence>
<evidence type="ECO:0000313" key="21">
    <source>
        <dbReference type="EMBL" id="GGJ70529.1"/>
    </source>
</evidence>
<keyword evidence="6" id="KW-0521">NADP</keyword>
<evidence type="ECO:0000256" key="19">
    <source>
        <dbReference type="ARBA" id="ARBA00049386"/>
    </source>
</evidence>
<reference evidence="21" key="1">
    <citation type="journal article" date="2014" name="Int. J. Syst. Evol. Microbiol.">
        <title>Complete genome sequence of Corynebacterium casei LMG S-19264T (=DSM 44701T), isolated from a smear-ripened cheese.</title>
        <authorList>
            <consortium name="US DOE Joint Genome Institute (JGI-PGF)"/>
            <person name="Walter F."/>
            <person name="Albersmeier A."/>
            <person name="Kalinowski J."/>
            <person name="Ruckert C."/>
        </authorList>
    </citation>
    <scope>NUCLEOTIDE SEQUENCE</scope>
    <source>
        <strain evidence="21">CGMCC 4.7272</strain>
    </source>
</reference>
<comment type="subcellular location">
    <subcellularLocation>
        <location evidence="1">Peroxisome</location>
    </subcellularLocation>
</comment>
<evidence type="ECO:0000256" key="13">
    <source>
        <dbReference type="ARBA" id="ARBA00038849"/>
    </source>
</evidence>
<evidence type="ECO:0000256" key="8">
    <source>
        <dbReference type="ARBA" id="ARBA00023098"/>
    </source>
</evidence>
<evidence type="ECO:0000256" key="20">
    <source>
        <dbReference type="ARBA" id="ARBA00049559"/>
    </source>
</evidence>
<evidence type="ECO:0000256" key="10">
    <source>
        <dbReference type="ARBA" id="ARBA00023160"/>
    </source>
</evidence>
<comment type="catalytic activity">
    <reaction evidence="18">
        <text>a (2E)-enoyl-CoA + NADPH + H(+) = a 2,3-saturated acyl-CoA + NADP(+)</text>
        <dbReference type="Rhea" id="RHEA:33763"/>
        <dbReference type="ChEBI" id="CHEBI:15378"/>
        <dbReference type="ChEBI" id="CHEBI:57783"/>
        <dbReference type="ChEBI" id="CHEBI:58349"/>
        <dbReference type="ChEBI" id="CHEBI:58856"/>
        <dbReference type="ChEBI" id="CHEBI:65111"/>
        <dbReference type="EC" id="1.3.1.38"/>
    </reaction>
    <physiologicalReaction direction="left-to-right" evidence="18">
        <dbReference type="Rhea" id="RHEA:33764"/>
    </physiologicalReaction>
</comment>
<comment type="catalytic activity">
    <reaction evidence="15">
        <text>(2E)-dodecenoyl-CoA + NADPH + H(+) = dodecanoyl-CoA + NADP(+)</text>
        <dbReference type="Rhea" id="RHEA:44964"/>
        <dbReference type="ChEBI" id="CHEBI:15378"/>
        <dbReference type="ChEBI" id="CHEBI:57330"/>
        <dbReference type="ChEBI" id="CHEBI:57375"/>
        <dbReference type="ChEBI" id="CHEBI:57783"/>
        <dbReference type="ChEBI" id="CHEBI:58349"/>
    </reaction>
    <physiologicalReaction direction="left-to-right" evidence="15">
        <dbReference type="Rhea" id="RHEA:44965"/>
    </physiologicalReaction>
</comment>
<comment type="catalytic activity">
    <reaction evidence="20">
        <text>(2E)-octenoyl-CoA + NADPH + H(+) = octanoyl-CoA + NADP(+)</text>
        <dbReference type="Rhea" id="RHEA:44952"/>
        <dbReference type="ChEBI" id="CHEBI:15378"/>
        <dbReference type="ChEBI" id="CHEBI:57386"/>
        <dbReference type="ChEBI" id="CHEBI:57783"/>
        <dbReference type="ChEBI" id="CHEBI:58349"/>
        <dbReference type="ChEBI" id="CHEBI:62242"/>
    </reaction>
    <physiologicalReaction direction="left-to-right" evidence="20">
        <dbReference type="Rhea" id="RHEA:44953"/>
    </physiologicalReaction>
</comment>
<protein>
    <recommendedName>
        <fullName evidence="14">Peroxisomal trans-2-enoyl-CoA reductase</fullName>
        <ecNumber evidence="13">1.3.1.38</ecNumber>
    </recommendedName>
</protein>
<keyword evidence="3" id="KW-0444">Lipid biosynthesis</keyword>